<dbReference type="Pfam" id="PF13041">
    <property type="entry name" value="PPR_2"/>
    <property type="match status" value="1"/>
</dbReference>
<evidence type="ECO:0008006" key="4">
    <source>
        <dbReference type="Google" id="ProtNLM"/>
    </source>
</evidence>
<gene>
    <name evidence="3" type="ORF">0_12933_01</name>
</gene>
<protein>
    <recommendedName>
        <fullName evidence="4">Pentacotripeptide-repeat region of PRORP domain-containing protein</fullName>
    </recommendedName>
</protein>
<dbReference type="FunFam" id="1.25.40.10:FF:000341">
    <property type="entry name" value="Pentatricopeptide repeat-containing protein chloroplastic"/>
    <property type="match status" value="1"/>
</dbReference>
<accession>H9V7I1</accession>
<organism evidence="3">
    <name type="scientific">Pinus taeda</name>
    <name type="common">Loblolly pine</name>
    <dbReference type="NCBI Taxonomy" id="3352"/>
    <lineage>
        <taxon>Eukaryota</taxon>
        <taxon>Viridiplantae</taxon>
        <taxon>Streptophyta</taxon>
        <taxon>Embryophyta</taxon>
        <taxon>Tracheophyta</taxon>
        <taxon>Spermatophyta</taxon>
        <taxon>Pinopsida</taxon>
        <taxon>Pinidae</taxon>
        <taxon>Conifers I</taxon>
        <taxon>Pinales</taxon>
        <taxon>Pinaceae</taxon>
        <taxon>Pinus</taxon>
        <taxon>Pinus subgen. Pinus</taxon>
    </lineage>
</organism>
<feature type="repeat" description="PPR" evidence="2">
    <location>
        <begin position="71"/>
        <end position="101"/>
    </location>
</feature>
<evidence type="ECO:0000313" key="3">
    <source>
        <dbReference type="EMBL" id="AFG45724.1"/>
    </source>
</evidence>
<evidence type="ECO:0000256" key="1">
    <source>
        <dbReference type="ARBA" id="ARBA00022737"/>
    </source>
</evidence>
<dbReference type="NCBIfam" id="TIGR00756">
    <property type="entry name" value="PPR"/>
    <property type="match status" value="2"/>
</dbReference>
<dbReference type="Gene3D" id="1.25.40.10">
    <property type="entry name" value="Tetratricopeptide repeat domain"/>
    <property type="match status" value="1"/>
</dbReference>
<dbReference type="InterPro" id="IPR046960">
    <property type="entry name" value="PPR_At4g14850-like_plant"/>
</dbReference>
<feature type="repeat" description="PPR" evidence="2">
    <location>
        <begin position="102"/>
        <end position="136"/>
    </location>
</feature>
<dbReference type="GO" id="GO:0003723">
    <property type="term" value="F:RNA binding"/>
    <property type="evidence" value="ECO:0007669"/>
    <property type="project" value="InterPro"/>
</dbReference>
<dbReference type="InterPro" id="IPR011990">
    <property type="entry name" value="TPR-like_helical_dom_sf"/>
</dbReference>
<feature type="non-terminal residue" evidence="3">
    <location>
        <position position="147"/>
    </location>
</feature>
<dbReference type="EMBL" id="FJ050284">
    <property type="protein sequence ID" value="AFG45724.1"/>
    <property type="molecule type" value="Genomic_DNA"/>
</dbReference>
<proteinExistence type="predicted"/>
<dbReference type="Pfam" id="PF01535">
    <property type="entry name" value="PPR"/>
    <property type="match status" value="1"/>
</dbReference>
<feature type="non-terminal residue" evidence="3">
    <location>
        <position position="1"/>
    </location>
</feature>
<sequence>RSHADDTSNHVIKNLCKQGQLKDAVHALQQTSIPVKPSTYAYLLQSCTKKNALPEGKLIHAHINERAPATDTFLHNSLIIMYVRCGNLTDARKLFDRMPERDDFSWNVMIAAYTKHGIAEEALRMFYQMQRTGIEPNSFTFVSVLPA</sequence>
<dbReference type="AlphaFoldDB" id="H9V7I1"/>
<keyword evidence="1" id="KW-0677">Repeat</keyword>
<evidence type="ECO:0000256" key="2">
    <source>
        <dbReference type="PROSITE-ProRule" id="PRU00708"/>
    </source>
</evidence>
<dbReference type="PROSITE" id="PS51375">
    <property type="entry name" value="PPR"/>
    <property type="match status" value="2"/>
</dbReference>
<dbReference type="GO" id="GO:0009451">
    <property type="term" value="P:RNA modification"/>
    <property type="evidence" value="ECO:0007669"/>
    <property type="project" value="InterPro"/>
</dbReference>
<dbReference type="PANTHER" id="PTHR47926">
    <property type="entry name" value="PENTATRICOPEPTIDE REPEAT-CONTAINING PROTEIN"/>
    <property type="match status" value="1"/>
</dbReference>
<reference evidence="3" key="1">
    <citation type="submission" date="2008-08" db="EMBL/GenBank/DDBJ databases">
        <title>Nucleotide Diversity and Divergence in the Loblolly Pine Gene Space.</title>
        <authorList>
            <person name="Neale D.B."/>
            <person name="Wegrzyn J.L."/>
            <person name="Lee J.M."/>
            <person name="Eckert A.J."/>
            <person name="Liechty J.D."/>
            <person name="Stevens K.A."/>
            <person name="Langley C.H."/>
        </authorList>
    </citation>
    <scope>NUCLEOTIDE SEQUENCE</scope>
    <source>
        <strain evidence="3">3964</strain>
        <tissue evidence="3">Megagametophyte</tissue>
    </source>
</reference>
<name>H9V7I1_PINTA</name>
<dbReference type="InterPro" id="IPR002885">
    <property type="entry name" value="PPR_rpt"/>
</dbReference>